<evidence type="ECO:0000259" key="2">
    <source>
        <dbReference type="PROSITE" id="PS50144"/>
    </source>
</evidence>
<feature type="domain" description="BTB" evidence="1">
    <location>
        <begin position="170"/>
        <end position="237"/>
    </location>
</feature>
<dbReference type="InterPro" id="IPR008974">
    <property type="entry name" value="TRAF-like"/>
</dbReference>
<dbReference type="PROSITE" id="PS50097">
    <property type="entry name" value="BTB"/>
    <property type="match status" value="1"/>
</dbReference>
<gene>
    <name evidence="3" type="ORF">PENTCL1PPCAC_23846</name>
</gene>
<name>A0AAV5U4G2_9BILA</name>
<dbReference type="PANTHER" id="PTHR47022">
    <property type="entry name" value="BTB AND MATH DOMAIN-CONTAINING PROTEIN 36-RELATED"/>
    <property type="match status" value="1"/>
</dbReference>
<evidence type="ECO:0000313" key="4">
    <source>
        <dbReference type="Proteomes" id="UP001432027"/>
    </source>
</evidence>
<dbReference type="InterPro" id="IPR011333">
    <property type="entry name" value="SKP1/BTB/POZ_sf"/>
</dbReference>
<dbReference type="Gene3D" id="3.30.710.10">
    <property type="entry name" value="Potassium Channel Kv1.1, Chain A"/>
    <property type="match status" value="1"/>
</dbReference>
<protein>
    <recommendedName>
        <fullName evidence="5">BTB domain-containing protein</fullName>
    </recommendedName>
</protein>
<accession>A0AAV5U4G2</accession>
<dbReference type="CDD" id="cd18186">
    <property type="entry name" value="BTB_POZ_ZBTB_KLHL-like"/>
    <property type="match status" value="1"/>
</dbReference>
<dbReference type="SUPFAM" id="SSF54695">
    <property type="entry name" value="POZ domain"/>
    <property type="match status" value="1"/>
</dbReference>
<dbReference type="InterPro" id="IPR000210">
    <property type="entry name" value="BTB/POZ_dom"/>
</dbReference>
<feature type="non-terminal residue" evidence="3">
    <location>
        <position position="1"/>
    </location>
</feature>
<dbReference type="Gene3D" id="2.60.210.10">
    <property type="entry name" value="Apoptosis, Tumor Necrosis Factor Receptor Associated Protein 2, Chain A"/>
    <property type="match status" value="1"/>
</dbReference>
<evidence type="ECO:0008006" key="5">
    <source>
        <dbReference type="Google" id="ProtNLM"/>
    </source>
</evidence>
<evidence type="ECO:0000259" key="1">
    <source>
        <dbReference type="PROSITE" id="PS50097"/>
    </source>
</evidence>
<dbReference type="SUPFAM" id="SSF49599">
    <property type="entry name" value="TRAF domain-like"/>
    <property type="match status" value="1"/>
</dbReference>
<dbReference type="Pfam" id="PF00651">
    <property type="entry name" value="BTB"/>
    <property type="match status" value="1"/>
</dbReference>
<dbReference type="InterPro" id="IPR002083">
    <property type="entry name" value="MATH/TRAF_dom"/>
</dbReference>
<feature type="domain" description="MATH" evidence="2">
    <location>
        <begin position="24"/>
        <end position="146"/>
    </location>
</feature>
<dbReference type="CDD" id="cd00121">
    <property type="entry name" value="MATH"/>
    <property type="match status" value="1"/>
</dbReference>
<comment type="caution">
    <text evidence="3">The sequence shown here is derived from an EMBL/GenBank/DDBJ whole genome shotgun (WGS) entry which is preliminary data.</text>
</comment>
<reference evidence="3" key="1">
    <citation type="submission" date="2023-10" db="EMBL/GenBank/DDBJ databases">
        <title>Genome assembly of Pristionchus species.</title>
        <authorList>
            <person name="Yoshida K."/>
            <person name="Sommer R.J."/>
        </authorList>
    </citation>
    <scope>NUCLEOTIDE SEQUENCE</scope>
    <source>
        <strain evidence="3">RS0144</strain>
    </source>
</reference>
<dbReference type="Proteomes" id="UP001432027">
    <property type="component" value="Unassembled WGS sequence"/>
</dbReference>
<dbReference type="SMART" id="SM00225">
    <property type="entry name" value="BTB"/>
    <property type="match status" value="1"/>
</dbReference>
<organism evidence="3 4">
    <name type="scientific">Pristionchus entomophagus</name>
    <dbReference type="NCBI Taxonomy" id="358040"/>
    <lineage>
        <taxon>Eukaryota</taxon>
        <taxon>Metazoa</taxon>
        <taxon>Ecdysozoa</taxon>
        <taxon>Nematoda</taxon>
        <taxon>Chromadorea</taxon>
        <taxon>Rhabditida</taxon>
        <taxon>Rhabditina</taxon>
        <taxon>Diplogasteromorpha</taxon>
        <taxon>Diplogasteroidea</taxon>
        <taxon>Neodiplogasteridae</taxon>
        <taxon>Pristionchus</taxon>
    </lineage>
</organism>
<dbReference type="AlphaFoldDB" id="A0AAV5U4G2"/>
<dbReference type="Pfam" id="PF00917">
    <property type="entry name" value="MATH"/>
    <property type="match status" value="1"/>
</dbReference>
<dbReference type="PANTHER" id="PTHR47022:SF1">
    <property type="entry name" value="BTB AND MATH DOMAIN-CONTAINING PROTEIN 36-RELATED"/>
    <property type="match status" value="1"/>
</dbReference>
<dbReference type="EMBL" id="BTSX01000005">
    <property type="protein sequence ID" value="GMT01672.1"/>
    <property type="molecule type" value="Genomic_DNA"/>
</dbReference>
<dbReference type="SMART" id="SM00061">
    <property type="entry name" value="MATH"/>
    <property type="match status" value="1"/>
</dbReference>
<dbReference type="PROSITE" id="PS50144">
    <property type="entry name" value="MATH"/>
    <property type="match status" value="1"/>
</dbReference>
<proteinExistence type="predicted"/>
<keyword evidence="4" id="KW-1185">Reference proteome</keyword>
<sequence>FRMPPRRKKEKKEEVMKLPPDSKSGIIRFNVDKVSMLDDIGLYSAVTKAGGVPWIANIYKDSNNVLRVFLECLTDQSTHWRIDVDAEYILVNSDSSKNAMFLQTETFDLDATFGHGDIISLMSWNDVMDEEKGFIKDDRITIEIRFSITNIKGIRIAPRIDFTDPNELRHDITLVIGGEKIYANKAILAVHSPYFNAMFYGNFADKDKKEIELKDVDREEFLEMLYVIHPSCKKISDDSAEYLLKLGDLYQITGLVEQAEKFIIKSGKYSNLDKLRLADQYRLFGLQHHCLCALKTTQDFHDVNASLFYKNFSDATKAALYERHLKIVK</sequence>
<evidence type="ECO:0000313" key="3">
    <source>
        <dbReference type="EMBL" id="GMT01672.1"/>
    </source>
</evidence>